<keyword evidence="2" id="KW-0732">Signal</keyword>
<evidence type="ECO:0000256" key="2">
    <source>
        <dbReference type="SAM" id="SignalP"/>
    </source>
</evidence>
<feature type="compositionally biased region" description="Low complexity" evidence="1">
    <location>
        <begin position="29"/>
        <end position="49"/>
    </location>
</feature>
<name>G0JMY4_9PROT</name>
<dbReference type="EMBL" id="CP002985">
    <property type="protein sequence ID" value="AEM47089.1"/>
    <property type="molecule type" value="Genomic_DNA"/>
</dbReference>
<accession>G0JMY4</accession>
<reference evidence="3 4" key="1">
    <citation type="journal article" date="2011" name="J. Bacteriol.">
        <title>Draft genome of the psychrotolerant acidophile Acidithiobacillus ferrivorans SS3.</title>
        <authorList>
            <person name="Liljeqvist M."/>
            <person name="Valdes J."/>
            <person name="Holmes D.S."/>
            <person name="Dopson M."/>
        </authorList>
    </citation>
    <scope>NUCLEOTIDE SEQUENCE [LARGE SCALE GENOMIC DNA]</scope>
    <source>
        <strain evidence="3 4">SS3</strain>
    </source>
</reference>
<dbReference type="STRING" id="743299.Acife_0914"/>
<dbReference type="HOGENOM" id="CLU_791370_0_0_6"/>
<feature type="region of interest" description="Disordered" evidence="1">
    <location>
        <begin position="22"/>
        <end position="68"/>
    </location>
</feature>
<dbReference type="eggNOG" id="ENOG5031FNZ">
    <property type="taxonomic scope" value="Bacteria"/>
</dbReference>
<protein>
    <submittedName>
        <fullName evidence="3">Uncharacterized protein</fullName>
    </submittedName>
</protein>
<evidence type="ECO:0000256" key="1">
    <source>
        <dbReference type="SAM" id="MobiDB-lite"/>
    </source>
</evidence>
<evidence type="ECO:0000313" key="4">
    <source>
        <dbReference type="Proteomes" id="UP000009220"/>
    </source>
</evidence>
<dbReference type="Proteomes" id="UP000009220">
    <property type="component" value="Chromosome"/>
</dbReference>
<dbReference type="RefSeq" id="WP_014028348.1">
    <property type="nucleotide sequence ID" value="NC_015942.1"/>
</dbReference>
<dbReference type="KEGG" id="afi:Acife_0914"/>
<sequence>MKKSAILVSAISLAFAGSAFATPPPPPHSVSASSNASSQGVVGGNSVNAFSGHKYRTDPSDGNVSTEITNVGSDATINSNAFESATGVVSANQNSGANSMASNQTNVQVNTVSGKLKYSASTNGYGEVNGNSLEVGTNGATINYDGSSYLGDNAFANASGVISLNQNSAANSLLQNQTNVQVNQLSHTGSGWSDSAPVLAGYVGGNSVDVYAKPGKVDNYDSHAQGLTNYNANATINGNAFNDASGIISASQNSGANSLLQNQSTVQVSMLGSSTGHISNVLGGAVEGNTLLVTATGQPCNWSSLAQTNYAANAVIGGNAFAHASGVISLNQNTGANSMMQNQTSIQVNQ</sequence>
<organism evidence="3 4">
    <name type="scientific">Acidithiobacillus ferrivorans SS3</name>
    <dbReference type="NCBI Taxonomy" id="743299"/>
    <lineage>
        <taxon>Bacteria</taxon>
        <taxon>Pseudomonadati</taxon>
        <taxon>Pseudomonadota</taxon>
        <taxon>Acidithiobacillia</taxon>
        <taxon>Acidithiobacillales</taxon>
        <taxon>Acidithiobacillaceae</taxon>
        <taxon>Acidithiobacillus</taxon>
    </lineage>
</organism>
<dbReference type="AlphaFoldDB" id="G0JMY4"/>
<gene>
    <name evidence="3" type="ORF">Acife_0914</name>
</gene>
<feature type="chain" id="PRO_5003400954" evidence="2">
    <location>
        <begin position="22"/>
        <end position="350"/>
    </location>
</feature>
<evidence type="ECO:0000313" key="3">
    <source>
        <dbReference type="EMBL" id="AEM47089.1"/>
    </source>
</evidence>
<feature type="signal peptide" evidence="2">
    <location>
        <begin position="1"/>
        <end position="21"/>
    </location>
</feature>
<proteinExistence type="predicted"/>